<evidence type="ECO:0000313" key="2">
    <source>
        <dbReference type="Proteomes" id="UP001341840"/>
    </source>
</evidence>
<sequence>MLLVVAVKEGMKKKMVVPPLQLRVAAGLPPWVFGTTAVVTKIHHRRTGVLWSHRSRLKRQQNLIPILQL</sequence>
<protein>
    <submittedName>
        <fullName evidence="1">Uncharacterized protein</fullName>
    </submittedName>
</protein>
<dbReference type="Proteomes" id="UP001341840">
    <property type="component" value="Unassembled WGS sequence"/>
</dbReference>
<accession>A0ABU6XX13</accession>
<gene>
    <name evidence="1" type="ORF">PIB30_096379</name>
</gene>
<reference evidence="1 2" key="1">
    <citation type="journal article" date="2023" name="Plants (Basel)">
        <title>Bridging the Gap: Combining Genomics and Transcriptomics Approaches to Understand Stylosanthes scabra, an Orphan Legume from the Brazilian Caatinga.</title>
        <authorList>
            <person name="Ferreira-Neto J.R.C."/>
            <person name="da Silva M.D."/>
            <person name="Binneck E."/>
            <person name="de Melo N.F."/>
            <person name="da Silva R.H."/>
            <person name="de Melo A.L.T.M."/>
            <person name="Pandolfi V."/>
            <person name="Bustamante F.O."/>
            <person name="Brasileiro-Vidal A.C."/>
            <person name="Benko-Iseppon A.M."/>
        </authorList>
    </citation>
    <scope>NUCLEOTIDE SEQUENCE [LARGE SCALE GENOMIC DNA]</scope>
    <source>
        <tissue evidence="1">Leaves</tissue>
    </source>
</reference>
<organism evidence="1 2">
    <name type="scientific">Stylosanthes scabra</name>
    <dbReference type="NCBI Taxonomy" id="79078"/>
    <lineage>
        <taxon>Eukaryota</taxon>
        <taxon>Viridiplantae</taxon>
        <taxon>Streptophyta</taxon>
        <taxon>Embryophyta</taxon>
        <taxon>Tracheophyta</taxon>
        <taxon>Spermatophyta</taxon>
        <taxon>Magnoliopsida</taxon>
        <taxon>eudicotyledons</taxon>
        <taxon>Gunneridae</taxon>
        <taxon>Pentapetalae</taxon>
        <taxon>rosids</taxon>
        <taxon>fabids</taxon>
        <taxon>Fabales</taxon>
        <taxon>Fabaceae</taxon>
        <taxon>Papilionoideae</taxon>
        <taxon>50 kb inversion clade</taxon>
        <taxon>dalbergioids sensu lato</taxon>
        <taxon>Dalbergieae</taxon>
        <taxon>Pterocarpus clade</taxon>
        <taxon>Stylosanthes</taxon>
    </lineage>
</organism>
<comment type="caution">
    <text evidence="1">The sequence shown here is derived from an EMBL/GenBank/DDBJ whole genome shotgun (WGS) entry which is preliminary data.</text>
</comment>
<evidence type="ECO:0000313" key="1">
    <source>
        <dbReference type="EMBL" id="MED6201575.1"/>
    </source>
</evidence>
<dbReference type="EMBL" id="JASCZI010213728">
    <property type="protein sequence ID" value="MED6201575.1"/>
    <property type="molecule type" value="Genomic_DNA"/>
</dbReference>
<keyword evidence="2" id="KW-1185">Reference proteome</keyword>
<name>A0ABU6XX13_9FABA</name>
<proteinExistence type="predicted"/>